<sequence>MPETRSPHRGADFEEDPRYRTAMRELGIALAYWAAFTVAVTATAWLLGGGKDADELSFVLGFPAWFFWSVPVTCFVFSGIAYFLVRRFFTDIPLSADGSAGEEREER</sequence>
<evidence type="ECO:0000313" key="3">
    <source>
        <dbReference type="Proteomes" id="UP000292235"/>
    </source>
</evidence>
<keyword evidence="3" id="KW-1185">Reference proteome</keyword>
<evidence type="ECO:0000256" key="1">
    <source>
        <dbReference type="SAM" id="Phobius"/>
    </source>
</evidence>
<name>A0A4P6Q1H6_9ACTN</name>
<dbReference type="PANTHER" id="PTHR39174">
    <property type="entry name" value="INNER MEMBRANE PROTEIN-RELATED"/>
    <property type="match status" value="1"/>
</dbReference>
<proteinExistence type="predicted"/>
<feature type="transmembrane region" description="Helical" evidence="1">
    <location>
        <begin position="65"/>
        <end position="85"/>
    </location>
</feature>
<reference evidence="2 3" key="1">
    <citation type="submission" date="2019-02" db="EMBL/GenBank/DDBJ databases">
        <authorList>
            <person name="Khodamoradi S."/>
            <person name="Hahnke R.L."/>
            <person name="Kaempfer P."/>
            <person name="Schumann P."/>
            <person name="Rohde M."/>
            <person name="Steinert M."/>
            <person name="Luzhetskyy A."/>
            <person name="Wink J."/>
            <person name="Ruckert C."/>
        </authorList>
    </citation>
    <scope>NUCLEOTIDE SEQUENCE [LARGE SCALE GENOMIC DNA]</scope>
    <source>
        <strain evidence="2 3">M2</strain>
    </source>
</reference>
<organism evidence="2 3">
    <name type="scientific">Streptomonospora litoralis</name>
    <dbReference type="NCBI Taxonomy" id="2498135"/>
    <lineage>
        <taxon>Bacteria</taxon>
        <taxon>Bacillati</taxon>
        <taxon>Actinomycetota</taxon>
        <taxon>Actinomycetes</taxon>
        <taxon>Streptosporangiales</taxon>
        <taxon>Nocardiopsidaceae</taxon>
        <taxon>Streptomonospora</taxon>
    </lineage>
</organism>
<keyword evidence="1" id="KW-1133">Transmembrane helix</keyword>
<accession>A0A4P6Q1H6</accession>
<dbReference type="Pfam" id="PF06196">
    <property type="entry name" value="DUF997"/>
    <property type="match status" value="1"/>
</dbReference>
<protein>
    <submittedName>
        <fullName evidence="2">Uncharacterized protein</fullName>
    </submittedName>
</protein>
<evidence type="ECO:0000313" key="2">
    <source>
        <dbReference type="EMBL" id="QBI54438.1"/>
    </source>
</evidence>
<keyword evidence="1" id="KW-0472">Membrane</keyword>
<dbReference type="OrthoDB" id="1752893at2"/>
<dbReference type="PANTHER" id="PTHR39174:SF1">
    <property type="entry name" value="INNER MEMBRANE PROTEIN"/>
    <property type="match status" value="1"/>
</dbReference>
<gene>
    <name evidence="2" type="ORF">EKD16_13280</name>
</gene>
<dbReference type="AlphaFoldDB" id="A0A4P6Q1H6"/>
<dbReference type="RefSeq" id="WP_131098617.1">
    <property type="nucleotide sequence ID" value="NZ_CP036455.1"/>
</dbReference>
<keyword evidence="1" id="KW-0812">Transmembrane</keyword>
<dbReference type="EMBL" id="CP036455">
    <property type="protein sequence ID" value="QBI54438.1"/>
    <property type="molecule type" value="Genomic_DNA"/>
</dbReference>
<dbReference type="Proteomes" id="UP000292235">
    <property type="component" value="Chromosome"/>
</dbReference>
<dbReference type="InterPro" id="IPR010398">
    <property type="entry name" value="DUF997"/>
</dbReference>
<feature type="transmembrane region" description="Helical" evidence="1">
    <location>
        <begin position="26"/>
        <end position="45"/>
    </location>
</feature>
<dbReference type="KEGG" id="strr:EKD16_13280"/>